<comment type="caution">
    <text evidence="1">The sequence shown here is derived from an EMBL/GenBank/DDBJ whole genome shotgun (WGS) entry which is preliminary data.</text>
</comment>
<dbReference type="EMBL" id="CAMXCT020000151">
    <property type="protein sequence ID" value="CAL1128071.1"/>
    <property type="molecule type" value="Genomic_DNA"/>
</dbReference>
<reference evidence="1" key="1">
    <citation type="submission" date="2022-10" db="EMBL/GenBank/DDBJ databases">
        <authorList>
            <person name="Chen Y."/>
            <person name="Dougan E. K."/>
            <person name="Chan C."/>
            <person name="Rhodes N."/>
            <person name="Thang M."/>
        </authorList>
    </citation>
    <scope>NUCLEOTIDE SEQUENCE</scope>
</reference>
<name>A0A9P1BMT4_9DINO</name>
<dbReference type="EMBL" id="CAMXCT010000151">
    <property type="protein sequence ID" value="CAI3974696.1"/>
    <property type="molecule type" value="Genomic_DNA"/>
</dbReference>
<evidence type="ECO:0000313" key="1">
    <source>
        <dbReference type="EMBL" id="CAI3974696.1"/>
    </source>
</evidence>
<evidence type="ECO:0000313" key="2">
    <source>
        <dbReference type="EMBL" id="CAL4762008.1"/>
    </source>
</evidence>
<gene>
    <name evidence="1" type="ORF">C1SCF055_LOCUS3081</name>
</gene>
<dbReference type="AlphaFoldDB" id="A0A9P1BMT4"/>
<dbReference type="Proteomes" id="UP001152797">
    <property type="component" value="Unassembled WGS sequence"/>
</dbReference>
<keyword evidence="3" id="KW-1185">Reference proteome</keyword>
<dbReference type="EMBL" id="CAMXCT030000151">
    <property type="protein sequence ID" value="CAL4762008.1"/>
    <property type="molecule type" value="Genomic_DNA"/>
</dbReference>
<proteinExistence type="predicted"/>
<reference evidence="2 3" key="2">
    <citation type="submission" date="2024-05" db="EMBL/GenBank/DDBJ databases">
        <authorList>
            <person name="Chen Y."/>
            <person name="Shah S."/>
            <person name="Dougan E. K."/>
            <person name="Thang M."/>
            <person name="Chan C."/>
        </authorList>
    </citation>
    <scope>NUCLEOTIDE SEQUENCE [LARGE SCALE GENOMIC DNA]</scope>
</reference>
<sequence>MGCSQGSGVAVVAVIPSRAHSLAEFDFDKDGKLLTSDACLNCIDQDGHLMSEHASIKFNEPRHSFHSMSCENTGGVPMPPIAPTQRWHECKLDKFLKKMCEDPQKLPQRVNLRRTELERRR</sequence>
<organism evidence="1">
    <name type="scientific">Cladocopium goreaui</name>
    <dbReference type="NCBI Taxonomy" id="2562237"/>
    <lineage>
        <taxon>Eukaryota</taxon>
        <taxon>Sar</taxon>
        <taxon>Alveolata</taxon>
        <taxon>Dinophyceae</taxon>
        <taxon>Suessiales</taxon>
        <taxon>Symbiodiniaceae</taxon>
        <taxon>Cladocopium</taxon>
    </lineage>
</organism>
<accession>A0A9P1BMT4</accession>
<evidence type="ECO:0000313" key="3">
    <source>
        <dbReference type="Proteomes" id="UP001152797"/>
    </source>
</evidence>
<protein>
    <submittedName>
        <fullName evidence="1">Uncharacterized protein</fullName>
    </submittedName>
</protein>